<dbReference type="Gene3D" id="2.40.50.100">
    <property type="match status" value="2"/>
</dbReference>
<dbReference type="SUPFAM" id="SSF111369">
    <property type="entry name" value="HlyD-like secretion proteins"/>
    <property type="match status" value="2"/>
</dbReference>
<name>A0ABS9X289_9GAMM</name>
<reference evidence="5" key="1">
    <citation type="submission" date="2022-01" db="EMBL/GenBank/DDBJ databases">
        <title>Colwellia maritima, isolated from seawater.</title>
        <authorList>
            <person name="Kristyanto S."/>
            <person name="Jung J."/>
            <person name="Jeon C.O."/>
        </authorList>
    </citation>
    <scope>NUCLEOTIDE SEQUENCE</scope>
    <source>
        <strain evidence="5">MSW7</strain>
    </source>
</reference>
<organism evidence="5 6">
    <name type="scientific">Colwellia maritima</name>
    <dbReference type="NCBI Taxonomy" id="2912588"/>
    <lineage>
        <taxon>Bacteria</taxon>
        <taxon>Pseudomonadati</taxon>
        <taxon>Pseudomonadota</taxon>
        <taxon>Gammaproteobacteria</taxon>
        <taxon>Alteromonadales</taxon>
        <taxon>Colwelliaceae</taxon>
        <taxon>Colwellia</taxon>
    </lineage>
</organism>
<dbReference type="Pfam" id="PF25881">
    <property type="entry name" value="HH_YBHG"/>
    <property type="match status" value="1"/>
</dbReference>
<evidence type="ECO:0000259" key="4">
    <source>
        <dbReference type="Pfam" id="PF25881"/>
    </source>
</evidence>
<evidence type="ECO:0000256" key="1">
    <source>
        <dbReference type="ARBA" id="ARBA00004196"/>
    </source>
</evidence>
<dbReference type="Gene3D" id="2.40.30.170">
    <property type="match status" value="1"/>
</dbReference>
<accession>A0ABS9X289</accession>
<keyword evidence="3" id="KW-0732">Signal</keyword>
<dbReference type="InterPro" id="IPR059052">
    <property type="entry name" value="HH_YbhG-like"/>
</dbReference>
<dbReference type="Gene3D" id="1.10.287.470">
    <property type="entry name" value="Helix hairpin bin"/>
    <property type="match status" value="2"/>
</dbReference>
<dbReference type="PROSITE" id="PS51257">
    <property type="entry name" value="PROKAR_LIPOPROTEIN"/>
    <property type="match status" value="1"/>
</dbReference>
<dbReference type="PANTHER" id="PTHR32347">
    <property type="entry name" value="EFFLUX SYSTEM COMPONENT YKNX-RELATED"/>
    <property type="match status" value="1"/>
</dbReference>
<comment type="subcellular location">
    <subcellularLocation>
        <location evidence="1">Cell envelope</location>
    </subcellularLocation>
</comment>
<dbReference type="EMBL" id="JAKKSL010000001">
    <property type="protein sequence ID" value="MCI2283157.1"/>
    <property type="molecule type" value="Genomic_DNA"/>
</dbReference>
<dbReference type="InterPro" id="IPR050465">
    <property type="entry name" value="UPF0194_transport"/>
</dbReference>
<sequence>MSIMLSKICLFFIFILLTACSNDKPNIALGTLERDRIAHTATVSEVIVALPVEAGSKVSKGTVLVKLDDELQKALVAKALAQVQQAQANLDKAHNGARAEEVAAAQAKVAGAQAALVKSKANFAREDRLIKSNLTSQSSFDSTLAARDESLSYLQSAQEQLRQLVNGTRIEDLAIAEAILATNVAMLTSEQKKLDNLTITAKRDGILDNLPWNLGERVTAGSPVAIVLGGKVPFARVYIPEPYRVQIKVGDKLTVQVDGLAQPLLGTVRIATEPAFTPYYALNQAERANLMYLAEVVLPDSAAELPSGIPTQVLLPTLDAKNPLLNTLTSQTND</sequence>
<dbReference type="RefSeq" id="WP_242284393.1">
    <property type="nucleotide sequence ID" value="NZ_JAKKSL010000001.1"/>
</dbReference>
<keyword evidence="2" id="KW-0175">Coiled coil</keyword>
<evidence type="ECO:0000256" key="2">
    <source>
        <dbReference type="ARBA" id="ARBA00023054"/>
    </source>
</evidence>
<evidence type="ECO:0000256" key="3">
    <source>
        <dbReference type="SAM" id="SignalP"/>
    </source>
</evidence>
<dbReference type="Proteomes" id="UP001139646">
    <property type="component" value="Unassembled WGS sequence"/>
</dbReference>
<proteinExistence type="predicted"/>
<keyword evidence="6" id="KW-1185">Reference proteome</keyword>
<comment type="caution">
    <text evidence="5">The sequence shown here is derived from an EMBL/GenBank/DDBJ whole genome shotgun (WGS) entry which is preliminary data.</text>
</comment>
<feature type="domain" description="YbhG-like alpha-helical hairpin" evidence="4">
    <location>
        <begin position="69"/>
        <end position="196"/>
    </location>
</feature>
<evidence type="ECO:0000313" key="5">
    <source>
        <dbReference type="EMBL" id="MCI2283157.1"/>
    </source>
</evidence>
<protein>
    <submittedName>
        <fullName evidence="5">HlyD family efflux transporter periplasmic adaptor subunit</fullName>
    </submittedName>
</protein>
<evidence type="ECO:0000313" key="6">
    <source>
        <dbReference type="Proteomes" id="UP001139646"/>
    </source>
</evidence>
<feature type="signal peptide" evidence="3">
    <location>
        <begin position="1"/>
        <end position="21"/>
    </location>
</feature>
<gene>
    <name evidence="5" type="ORF">L3081_06800</name>
</gene>
<dbReference type="PANTHER" id="PTHR32347:SF29">
    <property type="entry name" value="UPF0194 MEMBRANE PROTEIN YBHG"/>
    <property type="match status" value="1"/>
</dbReference>
<feature type="chain" id="PRO_5046623842" evidence="3">
    <location>
        <begin position="22"/>
        <end position="334"/>
    </location>
</feature>